<dbReference type="Pfam" id="PF02737">
    <property type="entry name" value="3HCDH_N"/>
    <property type="match status" value="1"/>
</dbReference>
<name>E7C3K5_9BACT</name>
<keyword evidence="3" id="KW-0442">Lipid degradation</keyword>
<sequence>MAERIETAAVIGAGVMGSAIAAHFAGAGIKTHLLDIVPPNLADEQKDDPKARNGFADGGVAKALKARPAAFYDPDAARLITTGNLDDHLDRLGECDLIVEAVIERMDIKKSLFDRVATVIRDDAMLASNTSGLSISDMTNELSDELQKRFFVMHFFNPVRYMRLLELVPGPKTEPAVMARAAAFGELLGKGIVYGKDTPNFVANRIGVYSMMVAFDEMEKMGLTIEQVDKIAGAPMGRPKSAAFGTADVVGIDTFAHVSATCYDKLPDDPEREVYKLPDWVQKLIESGRVGRKSKAGFYKKEGKEIKVLDHKTLEYRSQEKVRFDSLGAARKIEDAGERMKALLAHDDDAAKFAWSCTARTLCYTASLVGEIADDIVNVDRALRWGFNWDLGPFEAWDAIGVADSVARMKEDGFDVPKWVIDMVEAGTTSFYAGGEADRTYFDVGAAKATSVARDPRHINIAALKENEKNIVKSNMGASLVDLGDGCLGLEVHTKMNTVDADVVAMMMDAIAEAEQNFEALVIGNDGMAFGAGANLMMVFMAAQQKEWGQIETMISGFQNACQAMRYAKVPVVSAPFGMTLGGGAEIAMSADACQAFAETYMGLVEVGVGVIPAGGGCLRTVERWTDGLQGVAGIDPLKFLGTGAINIATAKVGAGAEDARRLRYVLPTDGITLNRDHLLYHAKQRALGMGKAGYRPPRPRMFKAAGIDAANTIRMQTWGMVEGGFASEHDRLIADKVAYIVCGGNVRAGAKLTEQDYLDLEREAFLSLCGEEKSQARIQHMLMKNKPLRN</sequence>
<dbReference type="InterPro" id="IPR001753">
    <property type="entry name" value="Enoyl-CoA_hydra/iso"/>
</dbReference>
<evidence type="ECO:0000256" key="3">
    <source>
        <dbReference type="ARBA" id="ARBA00022963"/>
    </source>
</evidence>
<protein>
    <submittedName>
        <fullName evidence="10">3-hydroxyacyl-CoA dehydrogenase</fullName>
    </submittedName>
</protein>
<dbReference type="GO" id="GO:0070403">
    <property type="term" value="F:NAD+ binding"/>
    <property type="evidence" value="ECO:0007669"/>
    <property type="project" value="InterPro"/>
</dbReference>
<dbReference type="Pfam" id="PF00378">
    <property type="entry name" value="ECH_1"/>
    <property type="match status" value="1"/>
</dbReference>
<dbReference type="Gene3D" id="1.10.1040.50">
    <property type="match status" value="1"/>
</dbReference>
<dbReference type="PANTHER" id="PTHR48075:SF7">
    <property type="entry name" value="3-HYDROXYACYL-COA DEHYDROGENASE-RELATED"/>
    <property type="match status" value="1"/>
</dbReference>
<dbReference type="EMBL" id="GU567973">
    <property type="protein sequence ID" value="ADI22029.1"/>
    <property type="molecule type" value="Genomic_DNA"/>
</dbReference>
<dbReference type="AlphaFoldDB" id="E7C3K5"/>
<feature type="domain" description="3-hydroxyacyl-CoA dehydrogenase C-terminal" evidence="8">
    <location>
        <begin position="201"/>
        <end position="300"/>
    </location>
</feature>
<dbReference type="GO" id="GO:0006635">
    <property type="term" value="P:fatty acid beta-oxidation"/>
    <property type="evidence" value="ECO:0007669"/>
    <property type="project" value="UniProtKB-UniPathway"/>
</dbReference>
<proteinExistence type="predicted"/>
<keyword evidence="4" id="KW-0560">Oxidoreductase</keyword>
<dbReference type="InterPro" id="IPR006108">
    <property type="entry name" value="3HC_DH_C"/>
</dbReference>
<feature type="domain" description="3-hydroxyacyl-CoA dehydrogenase NAD binding" evidence="9">
    <location>
        <begin position="8"/>
        <end position="197"/>
    </location>
</feature>
<organism evidence="10">
    <name type="scientific">uncultured myxobacterium HF0200_05J13</name>
    <dbReference type="NCBI Taxonomy" id="723557"/>
    <lineage>
        <taxon>Bacteria</taxon>
        <taxon>Pseudomonadati</taxon>
        <taxon>Myxococcota</taxon>
        <taxon>Myxococcia</taxon>
        <taxon>Myxococcales</taxon>
        <taxon>environmental samples</taxon>
    </lineage>
</organism>
<evidence type="ECO:0000256" key="1">
    <source>
        <dbReference type="ARBA" id="ARBA00005005"/>
    </source>
</evidence>
<dbReference type="PANTHER" id="PTHR48075">
    <property type="entry name" value="3-HYDROXYACYL-COA DEHYDROGENASE FAMILY PROTEIN"/>
    <property type="match status" value="1"/>
</dbReference>
<comment type="pathway">
    <text evidence="1">Lipid metabolism; fatty acid beta-oxidation.</text>
</comment>
<accession>E7C3K5</accession>
<dbReference type="InterPro" id="IPR029045">
    <property type="entry name" value="ClpP/crotonase-like_dom_sf"/>
</dbReference>
<dbReference type="Gene3D" id="3.40.50.720">
    <property type="entry name" value="NAD(P)-binding Rossmann-like Domain"/>
    <property type="match status" value="1"/>
</dbReference>
<dbReference type="GO" id="GO:0003857">
    <property type="term" value="F:(3S)-3-hydroxyacyl-CoA dehydrogenase (NAD+) activity"/>
    <property type="evidence" value="ECO:0007669"/>
    <property type="project" value="UniProtKB-EC"/>
</dbReference>
<evidence type="ECO:0000259" key="9">
    <source>
        <dbReference type="Pfam" id="PF02737"/>
    </source>
</evidence>
<dbReference type="Gene3D" id="3.90.226.10">
    <property type="entry name" value="2-enoyl-CoA Hydratase, Chain A, domain 1"/>
    <property type="match status" value="1"/>
</dbReference>
<evidence type="ECO:0000259" key="8">
    <source>
        <dbReference type="Pfam" id="PF00725"/>
    </source>
</evidence>
<keyword evidence="5" id="KW-0520">NAD</keyword>
<dbReference type="InterPro" id="IPR006176">
    <property type="entry name" value="3-OHacyl-CoA_DH_NAD-bd"/>
</dbReference>
<dbReference type="SUPFAM" id="SSF52096">
    <property type="entry name" value="ClpP/crotonase"/>
    <property type="match status" value="1"/>
</dbReference>
<dbReference type="Pfam" id="PF00725">
    <property type="entry name" value="3HCDH"/>
    <property type="match status" value="1"/>
</dbReference>
<dbReference type="InterPro" id="IPR036291">
    <property type="entry name" value="NAD(P)-bd_dom_sf"/>
</dbReference>
<dbReference type="UniPathway" id="UPA00659"/>
<evidence type="ECO:0000256" key="4">
    <source>
        <dbReference type="ARBA" id="ARBA00023002"/>
    </source>
</evidence>
<dbReference type="CDD" id="cd06558">
    <property type="entry name" value="crotonase-like"/>
    <property type="match status" value="1"/>
</dbReference>
<evidence type="ECO:0000256" key="2">
    <source>
        <dbReference type="ARBA" id="ARBA00022832"/>
    </source>
</evidence>
<keyword evidence="6" id="KW-0443">Lipid metabolism</keyword>
<evidence type="ECO:0000313" key="10">
    <source>
        <dbReference type="EMBL" id="ADI22029.1"/>
    </source>
</evidence>
<dbReference type="InterPro" id="IPR008927">
    <property type="entry name" value="6-PGluconate_DH-like_C_sf"/>
</dbReference>
<keyword evidence="2" id="KW-0276">Fatty acid metabolism</keyword>
<comment type="catalytic activity">
    <reaction evidence="7">
        <text>a (3S)-3-hydroxyacyl-CoA + NAD(+) = a 3-oxoacyl-CoA + NADH + H(+)</text>
        <dbReference type="Rhea" id="RHEA:22432"/>
        <dbReference type="ChEBI" id="CHEBI:15378"/>
        <dbReference type="ChEBI" id="CHEBI:57318"/>
        <dbReference type="ChEBI" id="CHEBI:57540"/>
        <dbReference type="ChEBI" id="CHEBI:57945"/>
        <dbReference type="ChEBI" id="CHEBI:90726"/>
        <dbReference type="EC" id="1.1.1.35"/>
    </reaction>
</comment>
<evidence type="ECO:0000256" key="5">
    <source>
        <dbReference type="ARBA" id="ARBA00023027"/>
    </source>
</evidence>
<dbReference type="SUPFAM" id="SSF51735">
    <property type="entry name" value="NAD(P)-binding Rossmann-fold domains"/>
    <property type="match status" value="1"/>
</dbReference>
<evidence type="ECO:0000256" key="6">
    <source>
        <dbReference type="ARBA" id="ARBA00023098"/>
    </source>
</evidence>
<dbReference type="SUPFAM" id="SSF48179">
    <property type="entry name" value="6-phosphogluconate dehydrogenase C-terminal domain-like"/>
    <property type="match status" value="2"/>
</dbReference>
<evidence type="ECO:0000256" key="7">
    <source>
        <dbReference type="ARBA" id="ARBA00049556"/>
    </source>
</evidence>
<reference evidence="10" key="1">
    <citation type="submission" date="2010-01" db="EMBL/GenBank/DDBJ databases">
        <title>Genome fragments of uncultured bacteria from the North Pacific subtropical Gyre.</title>
        <authorList>
            <person name="Pham V.D."/>
            <person name="Delong E.F."/>
        </authorList>
    </citation>
    <scope>NUCLEOTIDE SEQUENCE</scope>
</reference>